<dbReference type="AlphaFoldDB" id="A0A0A3HS76"/>
<dbReference type="Proteomes" id="UP000030408">
    <property type="component" value="Unassembled WGS sequence"/>
</dbReference>
<keyword evidence="1" id="KW-0812">Transmembrane</keyword>
<proteinExistence type="predicted"/>
<keyword evidence="1" id="KW-0472">Membrane</keyword>
<accession>A0A0A3HS76</accession>
<keyword evidence="1" id="KW-1133">Transmembrane helix</keyword>
<dbReference type="OrthoDB" id="2971941at2"/>
<evidence type="ECO:0000313" key="3">
    <source>
        <dbReference type="Proteomes" id="UP000030408"/>
    </source>
</evidence>
<feature type="transmembrane region" description="Helical" evidence="1">
    <location>
        <begin position="52"/>
        <end position="84"/>
    </location>
</feature>
<evidence type="ECO:0000313" key="2">
    <source>
        <dbReference type="EMBL" id="KGR74070.1"/>
    </source>
</evidence>
<reference evidence="2 3" key="1">
    <citation type="submission" date="2014-02" db="EMBL/GenBank/DDBJ databases">
        <title>Draft genome sequence of Lysinibacillus sinduriensis JCM 15800.</title>
        <authorList>
            <person name="Zhang F."/>
            <person name="Wang G."/>
            <person name="Zhang L."/>
        </authorList>
    </citation>
    <scope>NUCLEOTIDE SEQUENCE [LARGE SCALE GENOMIC DNA]</scope>
    <source>
        <strain evidence="2 3">JCM 15800</strain>
    </source>
</reference>
<dbReference type="eggNOG" id="ENOG5031SCS">
    <property type="taxonomic scope" value="Bacteria"/>
</dbReference>
<evidence type="ECO:0000256" key="1">
    <source>
        <dbReference type="SAM" id="Phobius"/>
    </source>
</evidence>
<name>A0A0A3HS76_9BACL</name>
<keyword evidence="3" id="KW-1185">Reference proteome</keyword>
<protein>
    <submittedName>
        <fullName evidence="2">ABC transporter permease</fullName>
    </submittedName>
</protein>
<dbReference type="STRING" id="1384057.CD33_18925"/>
<comment type="caution">
    <text evidence="2">The sequence shown here is derived from an EMBL/GenBank/DDBJ whole genome shotgun (WGS) entry which is preliminary data.</text>
</comment>
<sequence length="118" mass="12879">MKKLFFIAAGIVAAIVALSMLGPLVGFAFSALLVYLGLHNYVKSNSGFGKVFWVSLGLIGVFTAISNIPALVGLAAILLIYVLYKKWNNEEVTFGKSSIMKEADPFTNFENEWAKLTK</sequence>
<organism evidence="2 3">
    <name type="scientific">Ureibacillus sinduriensis BLB-1 = JCM 15800</name>
    <dbReference type="NCBI Taxonomy" id="1384057"/>
    <lineage>
        <taxon>Bacteria</taxon>
        <taxon>Bacillati</taxon>
        <taxon>Bacillota</taxon>
        <taxon>Bacilli</taxon>
        <taxon>Bacillales</taxon>
        <taxon>Caryophanaceae</taxon>
        <taxon>Ureibacillus</taxon>
    </lineage>
</organism>
<gene>
    <name evidence="2" type="ORF">CD33_18925</name>
</gene>
<dbReference type="RefSeq" id="WP_036203447.1">
    <property type="nucleotide sequence ID" value="NZ_AVCY01000001.1"/>
</dbReference>
<dbReference type="EMBL" id="JPVO01000055">
    <property type="protein sequence ID" value="KGR74070.1"/>
    <property type="molecule type" value="Genomic_DNA"/>
</dbReference>